<evidence type="ECO:0000313" key="2">
    <source>
        <dbReference type="Proteomes" id="UP000322234"/>
    </source>
</evidence>
<dbReference type="Proteomes" id="UP000322234">
    <property type="component" value="Unassembled WGS sequence"/>
</dbReference>
<dbReference type="AlphaFoldDB" id="A0A6B0RG48"/>
<dbReference type="EMBL" id="VBQZ03000036">
    <property type="protein sequence ID" value="MXQ87006.1"/>
    <property type="molecule type" value="Genomic_DNA"/>
</dbReference>
<proteinExistence type="predicted"/>
<sequence>MASRKGQEAFVVDFQLSFPELLAPWYKNCIRNKDSPNRPLHGDLCRSGPSVLAAYSSLKSSLMKDGSPKVHKFDLHSHSKFEYPSEFLWPGNQEAPVSVHMKQAHSVGCNRIYTSEVTQLSTLPKDLLCEMSISQSSVVRTQYSKADHCYPFSTLPRIIHQRLFWAVELKHERTESCLSGGQGRRERQFGAGTIVSVFTRVIFIAVPSSLSFVLLCALEFGPSQKVSAFPLSVGLC</sequence>
<evidence type="ECO:0000313" key="1">
    <source>
        <dbReference type="EMBL" id="MXQ87006.1"/>
    </source>
</evidence>
<name>A0A6B0RG48_9CETA</name>
<comment type="caution">
    <text evidence="1">The sequence shown here is derived from an EMBL/GenBank/DDBJ whole genome shotgun (WGS) entry which is preliminary data.</text>
</comment>
<accession>A0A6B0RG48</accession>
<protein>
    <submittedName>
        <fullName evidence="1">Uncharacterized protein</fullName>
    </submittedName>
</protein>
<organism evidence="1 2">
    <name type="scientific">Bos mutus</name>
    <name type="common">wild yak</name>
    <dbReference type="NCBI Taxonomy" id="72004"/>
    <lineage>
        <taxon>Eukaryota</taxon>
        <taxon>Metazoa</taxon>
        <taxon>Chordata</taxon>
        <taxon>Craniata</taxon>
        <taxon>Vertebrata</taxon>
        <taxon>Euteleostomi</taxon>
        <taxon>Mammalia</taxon>
        <taxon>Eutheria</taxon>
        <taxon>Laurasiatheria</taxon>
        <taxon>Artiodactyla</taxon>
        <taxon>Ruminantia</taxon>
        <taxon>Pecora</taxon>
        <taxon>Bovidae</taxon>
        <taxon>Bovinae</taxon>
        <taxon>Bos</taxon>
    </lineage>
</organism>
<keyword evidence="2" id="KW-1185">Reference proteome</keyword>
<gene>
    <name evidence="1" type="ORF">E5288_WYG007585</name>
</gene>
<reference evidence="1" key="1">
    <citation type="submission" date="2019-10" db="EMBL/GenBank/DDBJ databases">
        <title>The sequence and de novo assembly of the wild yak genome.</title>
        <authorList>
            <person name="Liu Y."/>
        </authorList>
    </citation>
    <scope>NUCLEOTIDE SEQUENCE [LARGE SCALE GENOMIC DNA]</scope>
    <source>
        <strain evidence="1">WY2019</strain>
    </source>
</reference>